<comment type="caution">
    <text evidence="2">The sequence shown here is derived from an EMBL/GenBank/DDBJ whole genome shotgun (WGS) entry which is preliminary data.</text>
</comment>
<feature type="compositionally biased region" description="Polar residues" evidence="1">
    <location>
        <begin position="15"/>
        <end position="30"/>
    </location>
</feature>
<dbReference type="Proteomes" id="UP000037035">
    <property type="component" value="Unassembled WGS sequence"/>
</dbReference>
<proteinExistence type="predicted"/>
<evidence type="ECO:0000313" key="3">
    <source>
        <dbReference type="Proteomes" id="UP000037035"/>
    </source>
</evidence>
<evidence type="ECO:0000256" key="1">
    <source>
        <dbReference type="SAM" id="MobiDB-lite"/>
    </source>
</evidence>
<protein>
    <submittedName>
        <fullName evidence="2">Uncharacterized protein</fullName>
    </submittedName>
</protein>
<sequence length="104" mass="11059">MGLRDCSPSLEATHEQVSTLTSISGSSFENPPSVDVDPAAYTALHSSRLKSLPPPSPEQPNAEKLKNSEFELSPTVFAEAMVYPTPQDDLVTTAPPSSSLITCL</sequence>
<reference evidence="2 3" key="1">
    <citation type="submission" date="2015-08" db="EMBL/GenBank/DDBJ databases">
        <title>Next Generation Sequencing and Analysis of the Genome of Puccinia sorghi L Schw, the Causal Agent of Maize Common Rust.</title>
        <authorList>
            <person name="Rochi L."/>
            <person name="Burguener G."/>
            <person name="Darino M."/>
            <person name="Turjanski A."/>
            <person name="Kreff E."/>
            <person name="Dieguez M.J."/>
            <person name="Sacco F."/>
        </authorList>
    </citation>
    <scope>NUCLEOTIDE SEQUENCE [LARGE SCALE GENOMIC DNA]</scope>
    <source>
        <strain evidence="2 3">RO10H11247</strain>
    </source>
</reference>
<dbReference type="VEuPathDB" id="FungiDB:VP01_3391g1"/>
<organism evidence="2 3">
    <name type="scientific">Puccinia sorghi</name>
    <dbReference type="NCBI Taxonomy" id="27349"/>
    <lineage>
        <taxon>Eukaryota</taxon>
        <taxon>Fungi</taxon>
        <taxon>Dikarya</taxon>
        <taxon>Basidiomycota</taxon>
        <taxon>Pucciniomycotina</taxon>
        <taxon>Pucciniomycetes</taxon>
        <taxon>Pucciniales</taxon>
        <taxon>Pucciniaceae</taxon>
        <taxon>Puccinia</taxon>
    </lineage>
</organism>
<keyword evidence="3" id="KW-1185">Reference proteome</keyword>
<accession>A0A0L6UWM6</accession>
<name>A0A0L6UWM6_9BASI</name>
<evidence type="ECO:0000313" key="2">
    <source>
        <dbReference type="EMBL" id="KNZ52941.1"/>
    </source>
</evidence>
<feature type="region of interest" description="Disordered" evidence="1">
    <location>
        <begin position="1"/>
        <end position="67"/>
    </location>
</feature>
<gene>
    <name evidence="2" type="ORF">VP01_3391g1</name>
</gene>
<dbReference type="EMBL" id="LAVV01008381">
    <property type="protein sequence ID" value="KNZ52941.1"/>
    <property type="molecule type" value="Genomic_DNA"/>
</dbReference>
<dbReference type="AlphaFoldDB" id="A0A0L6UWM6"/>